<dbReference type="RefSeq" id="WP_328983455.1">
    <property type="nucleotide sequence ID" value="NZ_CP121472.1"/>
</dbReference>
<dbReference type="Gene3D" id="1.10.1200.10">
    <property type="entry name" value="ACP-like"/>
    <property type="match status" value="1"/>
</dbReference>
<gene>
    <name evidence="1" type="ORF">Thiowin_02674</name>
</gene>
<dbReference type="EMBL" id="CP121472">
    <property type="protein sequence ID" value="WPL17643.1"/>
    <property type="molecule type" value="Genomic_DNA"/>
</dbReference>
<dbReference type="InterPro" id="IPR036736">
    <property type="entry name" value="ACP-like_sf"/>
</dbReference>
<evidence type="ECO:0008006" key="3">
    <source>
        <dbReference type="Google" id="ProtNLM"/>
    </source>
</evidence>
<keyword evidence="2" id="KW-1185">Reference proteome</keyword>
<evidence type="ECO:0000313" key="1">
    <source>
        <dbReference type="EMBL" id="WPL17643.1"/>
    </source>
</evidence>
<proteinExistence type="predicted"/>
<dbReference type="Proteomes" id="UP001432180">
    <property type="component" value="Chromosome"/>
</dbReference>
<accession>A0ABZ0SAG5</accession>
<protein>
    <recommendedName>
        <fullName evidence="3">Carrier domain-containing protein</fullName>
    </recommendedName>
</protein>
<evidence type="ECO:0000313" key="2">
    <source>
        <dbReference type="Proteomes" id="UP001432180"/>
    </source>
</evidence>
<organism evidence="1 2">
    <name type="scientific">Thiorhodovibrio winogradskyi</name>
    <dbReference type="NCBI Taxonomy" id="77007"/>
    <lineage>
        <taxon>Bacteria</taxon>
        <taxon>Pseudomonadati</taxon>
        <taxon>Pseudomonadota</taxon>
        <taxon>Gammaproteobacteria</taxon>
        <taxon>Chromatiales</taxon>
        <taxon>Chromatiaceae</taxon>
        <taxon>Thiorhodovibrio</taxon>
    </lineage>
</organism>
<sequence>MQTTKIQQIVFNAIEMVNNLRQDNEQIPVAASTELFGPGGYLDSMGLVGLLLDIEESLENEGHQVSLSDDRAMSQRNSPFQNVQSLVSYIEGLLPKD</sequence>
<reference evidence="1 2" key="1">
    <citation type="journal article" date="2023" name="Microorganisms">
        <title>Thiorhodovibrio frisius and Trv. litoralis spp. nov., Two Novel Members from a Clade of Fastidious Purple Sulfur Bacteria That Exhibit Unique Red-Shifted Light-Harvesting Capabilities.</title>
        <authorList>
            <person name="Methner A."/>
            <person name="Kuzyk S.B."/>
            <person name="Petersen J."/>
            <person name="Bauer S."/>
            <person name="Brinkmann H."/>
            <person name="Sichau K."/>
            <person name="Wanner G."/>
            <person name="Wolf J."/>
            <person name="Neumann-Schaal M."/>
            <person name="Henke P."/>
            <person name="Tank M."/>
            <person name="Sproer C."/>
            <person name="Bunk B."/>
            <person name="Overmann J."/>
        </authorList>
    </citation>
    <scope>NUCLEOTIDE SEQUENCE [LARGE SCALE GENOMIC DNA]</scope>
    <source>
        <strain evidence="1 2">DSM 6702</strain>
    </source>
</reference>
<name>A0ABZ0SAG5_9GAMM</name>